<comment type="caution">
    <text evidence="2">The sequence shown here is derived from an EMBL/GenBank/DDBJ whole genome shotgun (WGS) entry which is preliminary data.</text>
</comment>
<evidence type="ECO:0000313" key="3">
    <source>
        <dbReference type="Proteomes" id="UP000267535"/>
    </source>
</evidence>
<protein>
    <submittedName>
        <fullName evidence="2">Hydrolase</fullName>
    </submittedName>
</protein>
<dbReference type="EMBL" id="RQXV01000010">
    <property type="protein sequence ID" value="RRC97709.1"/>
    <property type="molecule type" value="Genomic_DNA"/>
</dbReference>
<evidence type="ECO:0000259" key="1">
    <source>
        <dbReference type="Pfam" id="PF00857"/>
    </source>
</evidence>
<dbReference type="InterPro" id="IPR000868">
    <property type="entry name" value="Isochorismatase-like_dom"/>
</dbReference>
<dbReference type="CDD" id="cd01012">
    <property type="entry name" value="YcaC_related"/>
    <property type="match status" value="1"/>
</dbReference>
<proteinExistence type="predicted"/>
<dbReference type="Gene3D" id="3.40.50.850">
    <property type="entry name" value="Isochorismatase-like"/>
    <property type="match status" value="1"/>
</dbReference>
<dbReference type="OrthoDB" id="9796958at2"/>
<keyword evidence="3" id="KW-1185">Reference proteome</keyword>
<keyword evidence="2" id="KW-0378">Hydrolase</keyword>
<gene>
    <name evidence="2" type="ORF">EHS89_16135</name>
</gene>
<dbReference type="RefSeq" id="WP_124927205.1">
    <property type="nucleotide sequence ID" value="NZ_BMOH01000008.1"/>
</dbReference>
<evidence type="ECO:0000313" key="2">
    <source>
        <dbReference type="EMBL" id="RRC97709.1"/>
    </source>
</evidence>
<dbReference type="SUPFAM" id="SSF52499">
    <property type="entry name" value="Isochorismatase-like hydrolases"/>
    <property type="match status" value="1"/>
</dbReference>
<accession>A0A3P1SL99</accession>
<dbReference type="PANTHER" id="PTHR14119:SF3">
    <property type="entry name" value="ISOCHORISMATASE DOMAIN-CONTAINING PROTEIN 2"/>
    <property type="match status" value="1"/>
</dbReference>
<dbReference type="Proteomes" id="UP000267535">
    <property type="component" value="Unassembled WGS sequence"/>
</dbReference>
<organism evidence="2 3">
    <name type="scientific">Amphritea balenae</name>
    <dbReference type="NCBI Taxonomy" id="452629"/>
    <lineage>
        <taxon>Bacteria</taxon>
        <taxon>Pseudomonadati</taxon>
        <taxon>Pseudomonadota</taxon>
        <taxon>Gammaproteobacteria</taxon>
        <taxon>Oceanospirillales</taxon>
        <taxon>Oceanospirillaceae</taxon>
        <taxon>Amphritea</taxon>
    </lineage>
</organism>
<feature type="domain" description="Isochorismatase-like" evidence="1">
    <location>
        <begin position="8"/>
        <end position="157"/>
    </location>
</feature>
<reference evidence="2 3" key="1">
    <citation type="submission" date="2018-11" db="EMBL/GenBank/DDBJ databases">
        <title>The draft genome sequence of Amphritea balenae JAMM 1525T.</title>
        <authorList>
            <person name="Fang Z."/>
            <person name="Zhang Y."/>
            <person name="Han X."/>
        </authorList>
    </citation>
    <scope>NUCLEOTIDE SEQUENCE [LARGE SCALE GENOMIC DNA]</scope>
    <source>
        <strain evidence="2 3">JAMM 1525</strain>
    </source>
</reference>
<sequence>MLIYPNSSCLLVVDIQEKLVPAVHENEALIANTRWLAEVAKLAGVPVLTSEQYPQGLGRTVEQLRDVLPDDGYMEKLHFSCMSDPSCNEKINSIRPNQVIIVGMEAHVCVLQTAIQLKQQAREVYVVADCVSSRNPEDKAMALERMRHCGIHIVTKEMVGFEWMQQSGTPEFKEFSMNYLR</sequence>
<dbReference type="InterPro" id="IPR036380">
    <property type="entry name" value="Isochorismatase-like_sf"/>
</dbReference>
<dbReference type="AlphaFoldDB" id="A0A3P1SL99"/>
<dbReference type="InterPro" id="IPR050993">
    <property type="entry name" value="Isochorismatase_domain"/>
</dbReference>
<dbReference type="GO" id="GO:0016787">
    <property type="term" value="F:hydrolase activity"/>
    <property type="evidence" value="ECO:0007669"/>
    <property type="project" value="UniProtKB-KW"/>
</dbReference>
<dbReference type="Pfam" id="PF00857">
    <property type="entry name" value="Isochorismatase"/>
    <property type="match status" value="1"/>
</dbReference>
<name>A0A3P1SL99_9GAMM</name>
<dbReference type="PANTHER" id="PTHR14119">
    <property type="entry name" value="HYDROLASE"/>
    <property type="match status" value="1"/>
</dbReference>